<dbReference type="Gene3D" id="3.30.559.10">
    <property type="entry name" value="Chloramphenicol acetyltransferase-like domain"/>
    <property type="match status" value="1"/>
</dbReference>
<feature type="compositionally biased region" description="Polar residues" evidence="1">
    <location>
        <begin position="97"/>
        <end position="108"/>
    </location>
</feature>
<dbReference type="InterPro" id="IPR023213">
    <property type="entry name" value="CAT-like_dom_sf"/>
</dbReference>
<proteinExistence type="predicted"/>
<feature type="region of interest" description="Disordered" evidence="1">
    <location>
        <begin position="97"/>
        <end position="124"/>
    </location>
</feature>
<sequence>MWFEALRGICAHVRRGGGGLTPSDVAPARLTQQQIDELCQQYRVADVLPLTPLQQGLLFHTRTAQGPGDLGDLYAVQLDITVTGPLDPDRLREAVQTVVNGTPTSRPASATNSTSRCRSSRPTR</sequence>
<dbReference type="EMBL" id="JAOB01000026">
    <property type="protein sequence ID" value="EUA65573.1"/>
    <property type="molecule type" value="Genomic_DNA"/>
</dbReference>
<protein>
    <submittedName>
        <fullName evidence="2">Condensation domain protein</fullName>
    </submittedName>
</protein>
<reference evidence="2" key="1">
    <citation type="submission" date="2014-01" db="EMBL/GenBank/DDBJ databases">
        <authorList>
            <person name="Brown-Elliot B."/>
            <person name="Wallace R."/>
            <person name="Lenaerts A."/>
            <person name="Ordway D."/>
            <person name="DeGroote M.A."/>
            <person name="Parker T."/>
            <person name="Sizemore C."/>
            <person name="Tallon L.J."/>
            <person name="Sadzewicz L.K."/>
            <person name="Sengamalay N."/>
            <person name="Fraser C.M."/>
            <person name="Hine E."/>
            <person name="Shefchek K.A."/>
            <person name="Das S.P."/>
            <person name="Tettelin H."/>
        </authorList>
    </citation>
    <scope>NUCLEOTIDE SEQUENCE [LARGE SCALE GENOMIC DNA]</scope>
    <source>
        <strain evidence="2">4042</strain>
    </source>
</reference>
<evidence type="ECO:0000313" key="2">
    <source>
        <dbReference type="EMBL" id="EUA65573.1"/>
    </source>
</evidence>
<dbReference type="PATRIC" id="fig|1299334.3.peg.2132"/>
<evidence type="ECO:0000256" key="1">
    <source>
        <dbReference type="SAM" id="MobiDB-lite"/>
    </source>
</evidence>
<gene>
    <name evidence="2" type="ORF">I553_7968</name>
</gene>
<dbReference type="SUPFAM" id="SSF52777">
    <property type="entry name" value="CoA-dependent acyltransferases"/>
    <property type="match status" value="1"/>
</dbReference>
<name>X8DCU9_MYCXE</name>
<organism evidence="2">
    <name type="scientific">Mycobacterium xenopi 4042</name>
    <dbReference type="NCBI Taxonomy" id="1299334"/>
    <lineage>
        <taxon>Bacteria</taxon>
        <taxon>Bacillati</taxon>
        <taxon>Actinomycetota</taxon>
        <taxon>Actinomycetes</taxon>
        <taxon>Mycobacteriales</taxon>
        <taxon>Mycobacteriaceae</taxon>
        <taxon>Mycobacterium</taxon>
    </lineage>
</organism>
<accession>X8DCU9</accession>
<comment type="caution">
    <text evidence="2">The sequence shown here is derived from an EMBL/GenBank/DDBJ whole genome shotgun (WGS) entry which is preliminary data.</text>
</comment>
<dbReference type="AlphaFoldDB" id="X8DCU9"/>